<keyword evidence="2" id="KW-1185">Reference proteome</keyword>
<proteinExistence type="predicted"/>
<reference evidence="1" key="1">
    <citation type="submission" date="2023-03" db="EMBL/GenBank/DDBJ databases">
        <title>Massive genome expansion in bonnet fungi (Mycena s.s.) driven by repeated elements and novel gene families across ecological guilds.</title>
        <authorList>
            <consortium name="Lawrence Berkeley National Laboratory"/>
            <person name="Harder C.B."/>
            <person name="Miyauchi S."/>
            <person name="Viragh M."/>
            <person name="Kuo A."/>
            <person name="Thoen E."/>
            <person name="Andreopoulos B."/>
            <person name="Lu D."/>
            <person name="Skrede I."/>
            <person name="Drula E."/>
            <person name="Henrissat B."/>
            <person name="Morin E."/>
            <person name="Kohler A."/>
            <person name="Barry K."/>
            <person name="LaButti K."/>
            <person name="Morin E."/>
            <person name="Salamov A."/>
            <person name="Lipzen A."/>
            <person name="Mereny Z."/>
            <person name="Hegedus B."/>
            <person name="Baldrian P."/>
            <person name="Stursova M."/>
            <person name="Weitz H."/>
            <person name="Taylor A."/>
            <person name="Grigoriev I.V."/>
            <person name="Nagy L.G."/>
            <person name="Martin F."/>
            <person name="Kauserud H."/>
        </authorList>
    </citation>
    <scope>NUCLEOTIDE SEQUENCE</scope>
    <source>
        <strain evidence="1">CBHHK002</strain>
    </source>
</reference>
<evidence type="ECO:0000313" key="2">
    <source>
        <dbReference type="Proteomes" id="UP001218218"/>
    </source>
</evidence>
<protein>
    <submittedName>
        <fullName evidence="1">Uncharacterized protein</fullName>
    </submittedName>
</protein>
<feature type="non-terminal residue" evidence="1">
    <location>
        <position position="1"/>
    </location>
</feature>
<evidence type="ECO:0000313" key="1">
    <source>
        <dbReference type="EMBL" id="KAJ7314532.1"/>
    </source>
</evidence>
<dbReference type="AlphaFoldDB" id="A0AAD6ZB17"/>
<dbReference type="Proteomes" id="UP001218218">
    <property type="component" value="Unassembled WGS sequence"/>
</dbReference>
<name>A0AAD6ZB17_9AGAR</name>
<accession>A0AAD6ZB17</accession>
<comment type="caution">
    <text evidence="1">The sequence shown here is derived from an EMBL/GenBank/DDBJ whole genome shotgun (WGS) entry which is preliminary data.</text>
</comment>
<sequence length="50" mass="5727">IAKALQVRSKAIWSAFQCYNSAASALDPPRQHLLWEEVIDYTFLADFDIL</sequence>
<dbReference type="EMBL" id="JARIHO010000066">
    <property type="protein sequence ID" value="KAJ7314532.1"/>
    <property type="molecule type" value="Genomic_DNA"/>
</dbReference>
<gene>
    <name evidence="1" type="ORF">DFH08DRAFT_635654</name>
</gene>
<feature type="non-terminal residue" evidence="1">
    <location>
        <position position="50"/>
    </location>
</feature>
<organism evidence="1 2">
    <name type="scientific">Mycena albidolilacea</name>
    <dbReference type="NCBI Taxonomy" id="1033008"/>
    <lineage>
        <taxon>Eukaryota</taxon>
        <taxon>Fungi</taxon>
        <taxon>Dikarya</taxon>
        <taxon>Basidiomycota</taxon>
        <taxon>Agaricomycotina</taxon>
        <taxon>Agaricomycetes</taxon>
        <taxon>Agaricomycetidae</taxon>
        <taxon>Agaricales</taxon>
        <taxon>Marasmiineae</taxon>
        <taxon>Mycenaceae</taxon>
        <taxon>Mycena</taxon>
    </lineage>
</organism>